<sequence length="180" mass="21088">MADSPISRLDASFKPVDSTAVRVGYFRGEHFTVVFDERRPKYRLTMDTPPLRPKPPARYKNFEGCRSGRLVAIFWWKKTRSGQASVWLVKCDCGRYEFRRQLSRWLKKVDSNEMCEVCEREKEMLSQQKSSRKTSGERTLNWAHKLKALGLTDKEISHVRKLEIDTKGLSAEQIRLNLYN</sequence>
<evidence type="ECO:0000313" key="2">
    <source>
        <dbReference type="Proteomes" id="UP000286912"/>
    </source>
</evidence>
<evidence type="ECO:0000313" key="1">
    <source>
        <dbReference type="EMBL" id="RUR43375.1"/>
    </source>
</evidence>
<proteinExistence type="predicted"/>
<dbReference type="EMBL" id="RZHD01000010">
    <property type="protein sequence ID" value="RUR43375.1"/>
    <property type="molecule type" value="Genomic_DNA"/>
</dbReference>
<name>A0A433L7Q0_9GAMM</name>
<reference evidence="1 2" key="1">
    <citation type="submission" date="2018-12" db="EMBL/GenBank/DDBJ databases">
        <title>three novel Halomonas strain isolated from plants.</title>
        <authorList>
            <person name="Sun C."/>
        </authorList>
    </citation>
    <scope>NUCLEOTIDE SEQUENCE [LARGE SCALE GENOMIC DNA]</scope>
    <source>
        <strain evidence="1 2">RC</strain>
    </source>
</reference>
<dbReference type="Proteomes" id="UP000286912">
    <property type="component" value="Unassembled WGS sequence"/>
</dbReference>
<dbReference type="OrthoDB" id="6173220at2"/>
<keyword evidence="2" id="KW-1185">Reference proteome</keyword>
<organism evidence="1 2">
    <name type="scientific">Vreelandella populi</name>
    <dbReference type="NCBI Taxonomy" id="2498858"/>
    <lineage>
        <taxon>Bacteria</taxon>
        <taxon>Pseudomonadati</taxon>
        <taxon>Pseudomonadota</taxon>
        <taxon>Gammaproteobacteria</taxon>
        <taxon>Oceanospirillales</taxon>
        <taxon>Halomonadaceae</taxon>
        <taxon>Vreelandella</taxon>
    </lineage>
</organism>
<dbReference type="RefSeq" id="WP_126981957.1">
    <property type="nucleotide sequence ID" value="NZ_RZHD01000010.1"/>
</dbReference>
<gene>
    <name evidence="1" type="ORF">ELY37_16795</name>
</gene>
<accession>A0A433L7Q0</accession>
<comment type="caution">
    <text evidence="1">The sequence shown here is derived from an EMBL/GenBank/DDBJ whole genome shotgun (WGS) entry which is preliminary data.</text>
</comment>
<protein>
    <submittedName>
        <fullName evidence="1">Uncharacterized protein</fullName>
    </submittedName>
</protein>
<dbReference type="AlphaFoldDB" id="A0A433L7Q0"/>